<dbReference type="InterPro" id="IPR025877">
    <property type="entry name" value="MobA-like_NTP_Trfase"/>
</dbReference>
<accession>A0A923E0S0</accession>
<dbReference type="EMBL" id="JACHMK010000001">
    <property type="protein sequence ID" value="MBB6333823.1"/>
    <property type="molecule type" value="Genomic_DNA"/>
</dbReference>
<evidence type="ECO:0000259" key="2">
    <source>
        <dbReference type="Pfam" id="PF12804"/>
    </source>
</evidence>
<evidence type="ECO:0000313" key="3">
    <source>
        <dbReference type="EMBL" id="MBB6333823.1"/>
    </source>
</evidence>
<dbReference type="AlphaFoldDB" id="A0A923E0S0"/>
<feature type="domain" description="MobA-like NTP transferase" evidence="2">
    <location>
        <begin position="22"/>
        <end position="178"/>
    </location>
</feature>
<organism evidence="3 4">
    <name type="scientific">Schaalia hyovaginalis</name>
    <dbReference type="NCBI Taxonomy" id="29316"/>
    <lineage>
        <taxon>Bacteria</taxon>
        <taxon>Bacillati</taxon>
        <taxon>Actinomycetota</taxon>
        <taxon>Actinomycetes</taxon>
        <taxon>Actinomycetales</taxon>
        <taxon>Actinomycetaceae</taxon>
        <taxon>Schaalia</taxon>
    </lineage>
</organism>
<dbReference type="Gene3D" id="3.90.550.10">
    <property type="entry name" value="Spore Coat Polysaccharide Biosynthesis Protein SpsA, Chain A"/>
    <property type="match status" value="1"/>
</dbReference>
<protein>
    <submittedName>
        <fullName evidence="3">Molybdopterin-guanine dinucleotide biosynthesis protein A</fullName>
    </submittedName>
</protein>
<comment type="caution">
    <text evidence="3">The sequence shown here is derived from an EMBL/GenBank/DDBJ whole genome shotgun (WGS) entry which is preliminary data.</text>
</comment>
<dbReference type="PANTHER" id="PTHR19136:SF81">
    <property type="entry name" value="MOLYBDENUM COFACTOR GUANYLYLTRANSFERASE"/>
    <property type="match status" value="1"/>
</dbReference>
<dbReference type="RefSeq" id="WP_320657968.1">
    <property type="nucleotide sequence ID" value="NZ_JACHMK010000001.1"/>
</dbReference>
<name>A0A923E0S0_9ACTO</name>
<gene>
    <name evidence="3" type="ORF">HD592_000388</name>
</gene>
<keyword evidence="4" id="KW-1185">Reference proteome</keyword>
<dbReference type="Pfam" id="PF12804">
    <property type="entry name" value="NTP_transf_3"/>
    <property type="match status" value="1"/>
</dbReference>
<reference evidence="3" key="1">
    <citation type="submission" date="2020-08" db="EMBL/GenBank/DDBJ databases">
        <title>Sequencing the genomes of 1000 actinobacteria strains.</title>
        <authorList>
            <person name="Klenk H.-P."/>
        </authorList>
    </citation>
    <scope>NUCLEOTIDE SEQUENCE</scope>
    <source>
        <strain evidence="3">DSM 10695</strain>
    </source>
</reference>
<evidence type="ECO:0000313" key="4">
    <source>
        <dbReference type="Proteomes" id="UP000617426"/>
    </source>
</evidence>
<sequence length="225" mass="22741">MGEGFETRAAPSTAAGALAVDALVLAGGRGSRLGGVSKADLELGGRLLDRVLDALRVLAPRRIVVVAPESVAVPSGVLRTAEEPCGGGPLAGIGAGLEALGPIGEGGPGRADRLVVVVGVDTPGLGDLADRLFRAGAEAVVEGRDGAIIRGGDPEPFDQFLQGAYSARALGAALDAARRANGGSLHGCGVRRALHGLDLVRVEAGEECRDLDDPEDLAHWRALLA</sequence>
<dbReference type="SUPFAM" id="SSF53448">
    <property type="entry name" value="Nucleotide-diphospho-sugar transferases"/>
    <property type="match status" value="1"/>
</dbReference>
<keyword evidence="1" id="KW-0808">Transferase</keyword>
<evidence type="ECO:0000256" key="1">
    <source>
        <dbReference type="ARBA" id="ARBA00022679"/>
    </source>
</evidence>
<dbReference type="PANTHER" id="PTHR19136">
    <property type="entry name" value="MOLYBDENUM COFACTOR GUANYLYLTRANSFERASE"/>
    <property type="match status" value="1"/>
</dbReference>
<dbReference type="GO" id="GO:0016779">
    <property type="term" value="F:nucleotidyltransferase activity"/>
    <property type="evidence" value="ECO:0007669"/>
    <property type="project" value="TreeGrafter"/>
</dbReference>
<proteinExistence type="predicted"/>
<dbReference type="InterPro" id="IPR029044">
    <property type="entry name" value="Nucleotide-diphossugar_trans"/>
</dbReference>
<dbReference type="Proteomes" id="UP000617426">
    <property type="component" value="Unassembled WGS sequence"/>
</dbReference>